<dbReference type="PRINTS" id="PR00153">
    <property type="entry name" value="CSAPPISMRASE"/>
</dbReference>
<evidence type="ECO:0000256" key="1">
    <source>
        <dbReference type="ARBA" id="ARBA00000971"/>
    </source>
</evidence>
<dbReference type="InterPro" id="IPR002130">
    <property type="entry name" value="Cyclophilin-type_PPIase_dom"/>
</dbReference>
<evidence type="ECO:0000313" key="7">
    <source>
        <dbReference type="Proteomes" id="UP000037460"/>
    </source>
</evidence>
<dbReference type="SUPFAM" id="SSF50891">
    <property type="entry name" value="Cyclophilin-like"/>
    <property type="match status" value="1"/>
</dbReference>
<proteinExistence type="inferred from homology"/>
<dbReference type="GO" id="GO:0003755">
    <property type="term" value="F:peptidyl-prolyl cis-trans isomerase activity"/>
    <property type="evidence" value="ECO:0007669"/>
    <property type="project" value="UniProtKB-UniRule"/>
</dbReference>
<dbReference type="OrthoDB" id="193499at2759"/>
<keyword evidence="7" id="KW-1185">Reference proteome</keyword>
<evidence type="ECO:0000259" key="5">
    <source>
        <dbReference type="PROSITE" id="PS50072"/>
    </source>
</evidence>
<dbReference type="EMBL" id="JWZX01000779">
    <property type="protein sequence ID" value="KOO35711.1"/>
    <property type="molecule type" value="Genomic_DNA"/>
</dbReference>
<comment type="caution">
    <text evidence="6">The sequence shown here is derived from an EMBL/GenBank/DDBJ whole genome shotgun (WGS) entry which is preliminary data.</text>
</comment>
<evidence type="ECO:0000256" key="2">
    <source>
        <dbReference type="ARBA" id="ARBA00023110"/>
    </source>
</evidence>
<comment type="function">
    <text evidence="4">PPIases accelerate the folding of proteins. It catalyzes the cis-trans isomerization of proline imidic peptide bonds in oligopeptides.</text>
</comment>
<dbReference type="InterPro" id="IPR020892">
    <property type="entry name" value="Cyclophilin-type_PPIase_CS"/>
</dbReference>
<comment type="similarity">
    <text evidence="4">Belongs to the cyclophilin-type PPIase family.</text>
</comment>
<sequence>MDVSIDGAEARRITMGLYGDVVPKTVENFRALCTGEKGKPLHFEGTSFHRIIPGFMAQGGDLEGGDGKGGMSIYGKTFPDENFQFSHIEPGLLSMANSGPDTNGSQFFITTAPSDFLDGKHVVFGKVSSGMEVLKAMEACGTKKTGAVSKPVKITACGEL</sequence>
<name>A0A0M0KA37_9EUKA</name>
<dbReference type="InterPro" id="IPR029000">
    <property type="entry name" value="Cyclophilin-like_dom_sf"/>
</dbReference>
<dbReference type="EC" id="5.2.1.8" evidence="4"/>
<dbReference type="PANTHER" id="PTHR11071:SF561">
    <property type="entry name" value="PEPTIDYL-PROLYL CIS-TRANS ISOMERASE D-RELATED"/>
    <property type="match status" value="1"/>
</dbReference>
<dbReference type="Gene3D" id="2.40.100.10">
    <property type="entry name" value="Cyclophilin-like"/>
    <property type="match status" value="1"/>
</dbReference>
<dbReference type="AlphaFoldDB" id="A0A0M0KA37"/>
<evidence type="ECO:0000256" key="3">
    <source>
        <dbReference type="ARBA" id="ARBA00023235"/>
    </source>
</evidence>
<accession>A0A0M0KA37</accession>
<dbReference type="GO" id="GO:0005737">
    <property type="term" value="C:cytoplasm"/>
    <property type="evidence" value="ECO:0007669"/>
    <property type="project" value="TreeGrafter"/>
</dbReference>
<dbReference type="PROSITE" id="PS00170">
    <property type="entry name" value="CSA_PPIASE_1"/>
    <property type="match status" value="1"/>
</dbReference>
<keyword evidence="2 4" id="KW-0697">Rotamase</keyword>
<evidence type="ECO:0000313" key="6">
    <source>
        <dbReference type="EMBL" id="KOO35711.1"/>
    </source>
</evidence>
<dbReference type="PROSITE" id="PS50072">
    <property type="entry name" value="CSA_PPIASE_2"/>
    <property type="match status" value="1"/>
</dbReference>
<dbReference type="Proteomes" id="UP000037460">
    <property type="component" value="Unassembled WGS sequence"/>
</dbReference>
<protein>
    <recommendedName>
        <fullName evidence="4">Peptidyl-prolyl cis-trans isomerase</fullName>
        <shortName evidence="4">PPIase</shortName>
        <ecNumber evidence="4">5.2.1.8</ecNumber>
    </recommendedName>
</protein>
<comment type="catalytic activity">
    <reaction evidence="1 4">
        <text>[protein]-peptidylproline (omega=180) = [protein]-peptidylproline (omega=0)</text>
        <dbReference type="Rhea" id="RHEA:16237"/>
        <dbReference type="Rhea" id="RHEA-COMP:10747"/>
        <dbReference type="Rhea" id="RHEA-COMP:10748"/>
        <dbReference type="ChEBI" id="CHEBI:83833"/>
        <dbReference type="ChEBI" id="CHEBI:83834"/>
        <dbReference type="EC" id="5.2.1.8"/>
    </reaction>
</comment>
<dbReference type="PIRSF" id="PIRSF001467">
    <property type="entry name" value="Peptidylpro_ismrse"/>
    <property type="match status" value="1"/>
</dbReference>
<dbReference type="PANTHER" id="PTHR11071">
    <property type="entry name" value="PEPTIDYL-PROLYL CIS-TRANS ISOMERASE"/>
    <property type="match status" value="1"/>
</dbReference>
<dbReference type="InterPro" id="IPR024936">
    <property type="entry name" value="Cyclophilin-type_PPIase"/>
</dbReference>
<dbReference type="GO" id="GO:0016018">
    <property type="term" value="F:cyclosporin A binding"/>
    <property type="evidence" value="ECO:0007669"/>
    <property type="project" value="TreeGrafter"/>
</dbReference>
<feature type="domain" description="PPIase cyclophilin-type" evidence="5">
    <location>
        <begin position="1"/>
        <end position="159"/>
    </location>
</feature>
<gene>
    <name evidence="6" type="ORF">Ctob_015591</name>
</gene>
<dbReference type="GO" id="GO:0006457">
    <property type="term" value="P:protein folding"/>
    <property type="evidence" value="ECO:0007669"/>
    <property type="project" value="InterPro"/>
</dbReference>
<evidence type="ECO:0000256" key="4">
    <source>
        <dbReference type="RuleBase" id="RU363019"/>
    </source>
</evidence>
<organism evidence="6 7">
    <name type="scientific">Chrysochromulina tobinii</name>
    <dbReference type="NCBI Taxonomy" id="1460289"/>
    <lineage>
        <taxon>Eukaryota</taxon>
        <taxon>Haptista</taxon>
        <taxon>Haptophyta</taxon>
        <taxon>Prymnesiophyceae</taxon>
        <taxon>Prymnesiales</taxon>
        <taxon>Chrysochromulinaceae</taxon>
        <taxon>Chrysochromulina</taxon>
    </lineage>
</organism>
<keyword evidence="3 4" id="KW-0413">Isomerase</keyword>
<dbReference type="FunFam" id="2.40.100.10:FF:000025">
    <property type="entry name" value="Peptidyl-prolyl cis-trans isomerase CYP19-2"/>
    <property type="match status" value="1"/>
</dbReference>
<reference evidence="7" key="1">
    <citation type="journal article" date="2015" name="PLoS Genet.">
        <title>Genome Sequence and Transcriptome Analyses of Chrysochromulina tobin: Metabolic Tools for Enhanced Algal Fitness in the Prominent Order Prymnesiales (Haptophyceae).</title>
        <authorList>
            <person name="Hovde B.T."/>
            <person name="Deodato C.R."/>
            <person name="Hunsperger H.M."/>
            <person name="Ryken S.A."/>
            <person name="Yost W."/>
            <person name="Jha R.K."/>
            <person name="Patterson J."/>
            <person name="Monnat R.J. Jr."/>
            <person name="Barlow S.B."/>
            <person name="Starkenburg S.R."/>
            <person name="Cattolico R.A."/>
        </authorList>
    </citation>
    <scope>NUCLEOTIDE SEQUENCE</scope>
    <source>
        <strain evidence="7">CCMP291</strain>
    </source>
</reference>
<dbReference type="Pfam" id="PF00160">
    <property type="entry name" value="Pro_isomerase"/>
    <property type="match status" value="1"/>
</dbReference>